<evidence type="ECO:0000256" key="7">
    <source>
        <dbReference type="ARBA" id="ARBA00023204"/>
    </source>
</evidence>
<feature type="compositionally biased region" description="Basic and acidic residues" evidence="11">
    <location>
        <begin position="310"/>
        <end position="325"/>
    </location>
</feature>
<keyword evidence="4" id="KW-0677">Repeat</keyword>
<feature type="compositionally biased region" description="Basic and acidic residues" evidence="11">
    <location>
        <begin position="679"/>
        <end position="688"/>
    </location>
</feature>
<feature type="region of interest" description="Disordered" evidence="11">
    <location>
        <begin position="422"/>
        <end position="507"/>
    </location>
</feature>
<accession>A0A2D0SZ34</accession>
<evidence type="ECO:0000313" key="13">
    <source>
        <dbReference type="Proteomes" id="UP000221080"/>
    </source>
</evidence>
<protein>
    <recommendedName>
        <fullName evidence="3">BRCA1-A complex subunit RAP80</fullName>
    </recommendedName>
    <alternativeName>
        <fullName evidence="10">Receptor-associated protein 80</fullName>
    </alternativeName>
    <alternativeName>
        <fullName evidence="9">Ubiquitin interaction motif-containing protein 1</fullName>
    </alternativeName>
</protein>
<comment type="similarity">
    <text evidence="2">Belongs to the RAP80 family.</text>
</comment>
<feature type="region of interest" description="Disordered" evidence="11">
    <location>
        <begin position="121"/>
        <end position="406"/>
    </location>
</feature>
<keyword evidence="7" id="KW-0234">DNA repair</keyword>
<keyword evidence="6" id="KW-0156">Chromatin regulator</keyword>
<evidence type="ECO:0000256" key="6">
    <source>
        <dbReference type="ARBA" id="ARBA00022853"/>
    </source>
</evidence>
<keyword evidence="5" id="KW-0227">DNA damage</keyword>
<feature type="compositionally biased region" description="Acidic residues" evidence="11">
    <location>
        <begin position="734"/>
        <end position="747"/>
    </location>
</feature>
<dbReference type="Pfam" id="PF18282">
    <property type="entry name" value="RAP80_UIM"/>
    <property type="match status" value="1"/>
</dbReference>
<feature type="compositionally biased region" description="Acidic residues" evidence="11">
    <location>
        <begin position="429"/>
        <end position="438"/>
    </location>
</feature>
<name>A0A2D0SZ34_ICTPU</name>
<evidence type="ECO:0000259" key="12">
    <source>
        <dbReference type="Pfam" id="PF18282"/>
    </source>
</evidence>
<feature type="compositionally biased region" description="Polar residues" evidence="11">
    <location>
        <begin position="121"/>
        <end position="135"/>
    </location>
</feature>
<feature type="compositionally biased region" description="Basic and acidic residues" evidence="11">
    <location>
        <begin position="598"/>
        <end position="633"/>
    </location>
</feature>
<dbReference type="PANTHER" id="PTHR15932">
    <property type="entry name" value="UBIQUITIN INTERACTION MOTIF-CONTAINING PROTEIN 1"/>
    <property type="match status" value="1"/>
</dbReference>
<reference evidence="14" key="2">
    <citation type="submission" date="2025-08" db="UniProtKB">
        <authorList>
            <consortium name="RefSeq"/>
        </authorList>
    </citation>
    <scope>IDENTIFICATION</scope>
    <source>
        <tissue evidence="14">Blood</tissue>
    </source>
</reference>
<feature type="compositionally biased region" description="Basic and acidic residues" evidence="11">
    <location>
        <begin position="818"/>
        <end position="829"/>
    </location>
</feature>
<feature type="compositionally biased region" description="Basic residues" evidence="11">
    <location>
        <begin position="1"/>
        <end position="18"/>
    </location>
</feature>
<feature type="domain" description="RAP80 N-terminal" evidence="12">
    <location>
        <begin position="76"/>
        <end position="131"/>
    </location>
</feature>
<feature type="compositionally biased region" description="Basic and acidic residues" evidence="11">
    <location>
        <begin position="337"/>
        <end position="356"/>
    </location>
</feature>
<evidence type="ECO:0000313" key="14">
    <source>
        <dbReference type="RefSeq" id="XP_017347939.1"/>
    </source>
</evidence>
<dbReference type="GO" id="GO:0042393">
    <property type="term" value="F:histone binding"/>
    <property type="evidence" value="ECO:0007669"/>
    <property type="project" value="TreeGrafter"/>
</dbReference>
<dbReference type="Proteomes" id="UP000221080">
    <property type="component" value="Chromosome 18"/>
</dbReference>
<dbReference type="GO" id="GO:0070530">
    <property type="term" value="F:K63-linked polyubiquitin modification-dependent protein binding"/>
    <property type="evidence" value="ECO:0007669"/>
    <property type="project" value="InterPro"/>
</dbReference>
<dbReference type="PROSITE" id="PS50330">
    <property type="entry name" value="UIM"/>
    <property type="match status" value="1"/>
</dbReference>
<keyword evidence="13" id="KW-1185">Reference proteome</keyword>
<dbReference type="RefSeq" id="XP_017347939.1">
    <property type="nucleotide sequence ID" value="XM_017492450.3"/>
</dbReference>
<evidence type="ECO:0000256" key="2">
    <source>
        <dbReference type="ARBA" id="ARBA00006465"/>
    </source>
</evidence>
<feature type="region of interest" description="Disordered" evidence="11">
    <location>
        <begin position="795"/>
        <end position="829"/>
    </location>
</feature>
<feature type="compositionally biased region" description="Polar residues" evidence="11">
    <location>
        <begin position="461"/>
        <end position="490"/>
    </location>
</feature>
<dbReference type="CDD" id="cd20912">
    <property type="entry name" value="AIR_RAP80-like"/>
    <property type="match status" value="1"/>
</dbReference>
<feature type="compositionally biased region" description="Acidic residues" evidence="11">
    <location>
        <begin position="588"/>
        <end position="597"/>
    </location>
</feature>
<evidence type="ECO:0000256" key="11">
    <source>
        <dbReference type="SAM" id="MobiDB-lite"/>
    </source>
</evidence>
<sequence>MPRRKRTTGQNERRRKVRRRDDDDDDDNDNDEEDEDNDTLVISDSGSDEEYIYNKEEDCAFKVTPRTVRRLEREKKTHVQDMTEDEMLDLALRLSKQEASTATQREQVDDDNMRKAIAESLQVSCSQASETSSVRVRSAAKPHHDRDTVTARVRCKLSFPSKDGKDGGSDDNDGDVPAARTSALTGSEEVRPLPPMPDLSQRTSSQPSPPSPSLPSVPSAASQESHSSCPVKQEFNARSPEDERSQSDSPLKRSPVYLRRCVVRLSQNPPSRSESPRNIPCTNNSSVDLTSPDRSQNGPPPPKSPVFNRIDSKRCTKLTRDEFSDRTPCTSFTDSVCKPEDASRESSSHKSQDSPKRLPGSRKAQPPSHVSVPEGDEQPREVVKVKDEPSRGTGLSTVSDGAPNLDVSSLADAKSLEEFTSHMVLHLSDEDEEEEEENEKIIPPSPVFPQDRASRAGQPKLSPTQPCCSPPTAITTQDSFQTKSPSQAESEQTKVSRKSTECRLTPPVEGKEDSLVSYYWGVPFCPKGQSPDDYTRVILAQLEVYEKSLKEAQRQLLRKADWGLPVFPCPVEKSHGRRLKRHRAPLLLEEEEEDEDEDKGRDEEEKAKKKKVERKEREESQPCSEDGAKDSQHETYFVLSSPETQEELGRSPPLFGKKESTTSAKASSCRKPISQDLSEDTRRQSEPDERGEDVQNGSFDVERAVCPETQMTEDETPELMVTSPAQPQLQAESDVMEVDEVTDPPAEAEERMEQERPGEEQSWMASVPSHVECPMCTRLFSLGKIEMHAAYCNGTSEDQDQQDNFSQGSSRRKSVRRTATEDDVRSEKSEQREKCFLCNKLFTSKEYSHHVDQCLQHKTPGSKQGNGLLSALNRTETVHLDDSGAGPSNTTSRNNRGLADTSVTPGDGVDSQAPGYYVSSSPIKSFTPISEITDCLINFRQQNSDRTRHRLERKRKFKR</sequence>
<dbReference type="AlphaFoldDB" id="A0A2D0SZ34"/>
<dbReference type="InterPro" id="IPR003903">
    <property type="entry name" value="UIM_dom"/>
</dbReference>
<evidence type="ECO:0000256" key="10">
    <source>
        <dbReference type="ARBA" id="ARBA00031558"/>
    </source>
</evidence>
<comment type="subcellular location">
    <subcellularLocation>
        <location evidence="1">Nucleus</location>
    </subcellularLocation>
</comment>
<dbReference type="GeneID" id="108278828"/>
<feature type="compositionally biased region" description="Basic and acidic residues" evidence="11">
    <location>
        <begin position="377"/>
        <end position="390"/>
    </location>
</feature>
<feature type="compositionally biased region" description="Basic residues" evidence="11">
    <location>
        <begin position="575"/>
        <end position="584"/>
    </location>
</feature>
<evidence type="ECO:0000256" key="3">
    <source>
        <dbReference type="ARBA" id="ARBA00021660"/>
    </source>
</evidence>
<evidence type="ECO:0000256" key="4">
    <source>
        <dbReference type="ARBA" id="ARBA00022737"/>
    </source>
</evidence>
<dbReference type="SMART" id="SM00726">
    <property type="entry name" value="UIM"/>
    <property type="match status" value="2"/>
</dbReference>
<evidence type="ECO:0000256" key="8">
    <source>
        <dbReference type="ARBA" id="ARBA00023242"/>
    </source>
</evidence>
<feature type="region of interest" description="Disordered" evidence="11">
    <location>
        <begin position="567"/>
        <end position="765"/>
    </location>
</feature>
<feature type="compositionally biased region" description="Polar residues" evidence="11">
    <location>
        <begin position="280"/>
        <end position="297"/>
    </location>
</feature>
<dbReference type="PANTHER" id="PTHR15932:SF2">
    <property type="entry name" value="BRCA1-A COMPLEX SUBUNIT RAP80"/>
    <property type="match status" value="1"/>
</dbReference>
<dbReference type="InterPro" id="IPR038868">
    <property type="entry name" value="RAP80"/>
</dbReference>
<dbReference type="InterPro" id="IPR040714">
    <property type="entry name" value="RAP80_UIM"/>
</dbReference>
<evidence type="ECO:0000256" key="1">
    <source>
        <dbReference type="ARBA" id="ARBA00004123"/>
    </source>
</evidence>
<dbReference type="GO" id="GO:0070531">
    <property type="term" value="C:BRCA1-A complex"/>
    <property type="evidence" value="ECO:0007669"/>
    <property type="project" value="InterPro"/>
</dbReference>
<proteinExistence type="inferred from homology"/>
<evidence type="ECO:0000256" key="9">
    <source>
        <dbReference type="ARBA" id="ARBA00029973"/>
    </source>
</evidence>
<feature type="compositionally biased region" description="Basic and acidic residues" evidence="11">
    <location>
        <begin position="748"/>
        <end position="759"/>
    </location>
</feature>
<dbReference type="CTD" id="51720"/>
<dbReference type="OrthoDB" id="7536094at2759"/>
<evidence type="ECO:0000256" key="5">
    <source>
        <dbReference type="ARBA" id="ARBA00022763"/>
    </source>
</evidence>
<dbReference type="GO" id="GO:0006325">
    <property type="term" value="P:chromatin organization"/>
    <property type="evidence" value="ECO:0007669"/>
    <property type="project" value="UniProtKB-KW"/>
</dbReference>
<dbReference type="GO" id="GO:0045739">
    <property type="term" value="P:positive regulation of DNA repair"/>
    <property type="evidence" value="ECO:0007669"/>
    <property type="project" value="TreeGrafter"/>
</dbReference>
<keyword evidence="8" id="KW-0539">Nucleus</keyword>
<feature type="compositionally biased region" description="Basic and acidic residues" evidence="11">
    <location>
        <begin position="491"/>
        <end position="501"/>
    </location>
</feature>
<dbReference type="Gene3D" id="6.10.250.1800">
    <property type="match status" value="1"/>
</dbReference>
<organism evidence="13 14">
    <name type="scientific">Ictalurus punctatus</name>
    <name type="common">Channel catfish</name>
    <name type="synonym">Silurus punctatus</name>
    <dbReference type="NCBI Taxonomy" id="7998"/>
    <lineage>
        <taxon>Eukaryota</taxon>
        <taxon>Metazoa</taxon>
        <taxon>Chordata</taxon>
        <taxon>Craniata</taxon>
        <taxon>Vertebrata</taxon>
        <taxon>Euteleostomi</taxon>
        <taxon>Actinopterygii</taxon>
        <taxon>Neopterygii</taxon>
        <taxon>Teleostei</taxon>
        <taxon>Ostariophysi</taxon>
        <taxon>Siluriformes</taxon>
        <taxon>Ictaluridae</taxon>
        <taxon>Ictalurus</taxon>
    </lineage>
</organism>
<dbReference type="GO" id="GO:0006302">
    <property type="term" value="P:double-strand break repair"/>
    <property type="evidence" value="ECO:0007669"/>
    <property type="project" value="InterPro"/>
</dbReference>
<feature type="region of interest" description="Disordered" evidence="11">
    <location>
        <begin position="1"/>
        <end position="53"/>
    </location>
</feature>
<feature type="region of interest" description="Disordered" evidence="11">
    <location>
        <begin position="879"/>
        <end position="915"/>
    </location>
</feature>
<reference evidence="13" key="1">
    <citation type="journal article" date="2016" name="Nat. Commun.">
        <title>The channel catfish genome sequence provides insights into the evolution of scale formation in teleosts.</title>
        <authorList>
            <person name="Liu Z."/>
            <person name="Liu S."/>
            <person name="Yao J."/>
            <person name="Bao L."/>
            <person name="Zhang J."/>
            <person name="Li Y."/>
            <person name="Jiang C."/>
            <person name="Sun L."/>
            <person name="Wang R."/>
            <person name="Zhang Y."/>
            <person name="Zhou T."/>
            <person name="Zeng Q."/>
            <person name="Fu Q."/>
            <person name="Gao S."/>
            <person name="Li N."/>
            <person name="Koren S."/>
            <person name="Jiang Y."/>
            <person name="Zimin A."/>
            <person name="Xu P."/>
            <person name="Phillippy A.M."/>
            <person name="Geng X."/>
            <person name="Song L."/>
            <person name="Sun F."/>
            <person name="Li C."/>
            <person name="Wang X."/>
            <person name="Chen A."/>
            <person name="Jin Y."/>
            <person name="Yuan Z."/>
            <person name="Yang Y."/>
            <person name="Tan S."/>
            <person name="Peatman E."/>
            <person name="Lu J."/>
            <person name="Qin Z."/>
            <person name="Dunham R."/>
            <person name="Li Z."/>
            <person name="Sonstegard T."/>
            <person name="Feng J."/>
            <person name="Danzmann R.G."/>
            <person name="Schroeder S."/>
            <person name="Scheffler B."/>
            <person name="Duke M.V."/>
            <person name="Ballard L."/>
            <person name="Kucuktas H."/>
            <person name="Kaltenboeck L."/>
            <person name="Liu H."/>
            <person name="Armbruster J."/>
            <person name="Xie Y."/>
            <person name="Kirby M.L."/>
            <person name="Tian Y."/>
            <person name="Flanagan M.E."/>
            <person name="Mu W."/>
            <person name="Waldbieser G.C."/>
        </authorList>
    </citation>
    <scope>NUCLEOTIDE SEQUENCE [LARGE SCALE GENOMIC DNA]</scope>
    <source>
        <strain evidence="13">SDA103</strain>
    </source>
</reference>
<gene>
    <name evidence="14" type="primary">uimc1</name>
</gene>
<feature type="compositionally biased region" description="Acidic residues" evidence="11">
    <location>
        <begin position="22"/>
        <end position="38"/>
    </location>
</feature>
<feature type="compositionally biased region" description="Polar residues" evidence="11">
    <location>
        <begin position="886"/>
        <end position="895"/>
    </location>
</feature>